<evidence type="ECO:0000256" key="2">
    <source>
        <dbReference type="ARBA" id="ARBA00007520"/>
    </source>
</evidence>
<protein>
    <submittedName>
        <fullName evidence="9">MFS transporter</fullName>
    </submittedName>
</protein>
<evidence type="ECO:0000256" key="6">
    <source>
        <dbReference type="ARBA" id="ARBA00023136"/>
    </source>
</evidence>
<keyword evidence="10" id="KW-1185">Reference proteome</keyword>
<accession>A0ABW4L7I0</accession>
<dbReference type="PROSITE" id="PS00216">
    <property type="entry name" value="SUGAR_TRANSPORT_1"/>
    <property type="match status" value="1"/>
</dbReference>
<dbReference type="PANTHER" id="PTHR23506:SF23">
    <property type="entry name" value="GH10249P"/>
    <property type="match status" value="1"/>
</dbReference>
<keyword evidence="5 7" id="KW-1133">Transmembrane helix</keyword>
<comment type="caution">
    <text evidence="9">The sequence shown here is derived from an EMBL/GenBank/DDBJ whole genome shotgun (WGS) entry which is preliminary data.</text>
</comment>
<evidence type="ECO:0000256" key="1">
    <source>
        <dbReference type="ARBA" id="ARBA00004651"/>
    </source>
</evidence>
<dbReference type="InterPro" id="IPR020846">
    <property type="entry name" value="MFS_dom"/>
</dbReference>
<evidence type="ECO:0000313" key="9">
    <source>
        <dbReference type="EMBL" id="MFD1718615.1"/>
    </source>
</evidence>
<feature type="transmembrane region" description="Helical" evidence="7">
    <location>
        <begin position="111"/>
        <end position="134"/>
    </location>
</feature>
<keyword evidence="6 7" id="KW-0472">Membrane</keyword>
<feature type="transmembrane region" description="Helical" evidence="7">
    <location>
        <begin position="371"/>
        <end position="390"/>
    </location>
</feature>
<dbReference type="PROSITE" id="PS50850">
    <property type="entry name" value="MFS"/>
    <property type="match status" value="1"/>
</dbReference>
<dbReference type="EMBL" id="JBHUEE010000006">
    <property type="protein sequence ID" value="MFD1718615.1"/>
    <property type="molecule type" value="Genomic_DNA"/>
</dbReference>
<evidence type="ECO:0000256" key="5">
    <source>
        <dbReference type="ARBA" id="ARBA00022989"/>
    </source>
</evidence>
<gene>
    <name evidence="9" type="ORF">ACFSE6_12275</name>
</gene>
<dbReference type="PANTHER" id="PTHR23506">
    <property type="entry name" value="GH10249P"/>
    <property type="match status" value="1"/>
</dbReference>
<dbReference type="InterPro" id="IPR001958">
    <property type="entry name" value="Tet-R_TetA/multi-R_MdtG-like"/>
</dbReference>
<feature type="transmembrane region" description="Helical" evidence="7">
    <location>
        <begin position="86"/>
        <end position="105"/>
    </location>
</feature>
<dbReference type="Pfam" id="PF07690">
    <property type="entry name" value="MFS_1"/>
    <property type="match status" value="1"/>
</dbReference>
<feature type="transmembrane region" description="Helical" evidence="7">
    <location>
        <begin position="21"/>
        <end position="38"/>
    </location>
</feature>
<dbReference type="Gene3D" id="1.20.1720.10">
    <property type="entry name" value="Multidrug resistance protein D"/>
    <property type="match status" value="1"/>
</dbReference>
<feature type="transmembrane region" description="Helical" evidence="7">
    <location>
        <begin position="344"/>
        <end position="365"/>
    </location>
</feature>
<evidence type="ECO:0000313" key="10">
    <source>
        <dbReference type="Proteomes" id="UP001597277"/>
    </source>
</evidence>
<comment type="similarity">
    <text evidence="2">Belongs to the major facilitator superfamily. TCR/Tet family.</text>
</comment>
<dbReference type="InterPro" id="IPR050930">
    <property type="entry name" value="MFS_Vesicular_Transporter"/>
</dbReference>
<proteinExistence type="inferred from homology"/>
<dbReference type="InterPro" id="IPR036259">
    <property type="entry name" value="MFS_trans_sf"/>
</dbReference>
<evidence type="ECO:0000259" key="8">
    <source>
        <dbReference type="PROSITE" id="PS50850"/>
    </source>
</evidence>
<dbReference type="PRINTS" id="PR01035">
    <property type="entry name" value="TCRTETA"/>
</dbReference>
<evidence type="ECO:0000256" key="7">
    <source>
        <dbReference type="SAM" id="Phobius"/>
    </source>
</evidence>
<dbReference type="SUPFAM" id="SSF103473">
    <property type="entry name" value="MFS general substrate transporter"/>
    <property type="match status" value="1"/>
</dbReference>
<dbReference type="RefSeq" id="WP_388007251.1">
    <property type="nucleotide sequence ID" value="NZ_JBHUEE010000006.1"/>
</dbReference>
<evidence type="ECO:0000256" key="3">
    <source>
        <dbReference type="ARBA" id="ARBA00022448"/>
    </source>
</evidence>
<sequence length="403" mass="40414">MSVAAPVRGFFRGRRTLPRSVLVLASISFTVAVGYGVMLPVLPVFASSFGVTTFAASAVVSAFAFARLVTAPGVGPLLNRIGERPVLVAGILIVAASSAASALAASYLQLLVFRGLGGIGSAMFTVSGMTLLLNSVAPEVRGRASSLYMGGFLLGGMAGPAVGGALAAISLTAPFYFYAAALVVAGAIGALLLRSSGRGREEDGADVRQFRLVARDPRFQAAAVAGLGQGWTAFGVRSSLVPIMVVEVLHREPTWTAVAFTVSSVVQAIALGPAGRFVDSVGRRPALIAAGLLGAVAVVGASFATDIWVLTAALSVYGIAAAFLSTAPAASVGDAAGARSGTPVAVFSMITDVGAICGPLVAGWIADEGSYPLAFGVGAVIMVAGSALALRMPSGRPETGARG</sequence>
<evidence type="ECO:0000256" key="4">
    <source>
        <dbReference type="ARBA" id="ARBA00022692"/>
    </source>
</evidence>
<dbReference type="CDD" id="cd17325">
    <property type="entry name" value="MFS_MdtG_SLC18_like"/>
    <property type="match status" value="1"/>
</dbReference>
<feature type="transmembrane region" description="Helical" evidence="7">
    <location>
        <begin position="286"/>
        <end position="304"/>
    </location>
</feature>
<feature type="transmembrane region" description="Helical" evidence="7">
    <location>
        <begin position="175"/>
        <end position="193"/>
    </location>
</feature>
<dbReference type="Gene3D" id="1.20.1250.20">
    <property type="entry name" value="MFS general substrate transporter like domains"/>
    <property type="match status" value="1"/>
</dbReference>
<dbReference type="InterPro" id="IPR005829">
    <property type="entry name" value="Sugar_transporter_CS"/>
</dbReference>
<feature type="transmembrane region" description="Helical" evidence="7">
    <location>
        <begin position="146"/>
        <end position="169"/>
    </location>
</feature>
<organism evidence="9 10">
    <name type="scientific">Georgenia deserti</name>
    <dbReference type="NCBI Taxonomy" id="2093781"/>
    <lineage>
        <taxon>Bacteria</taxon>
        <taxon>Bacillati</taxon>
        <taxon>Actinomycetota</taxon>
        <taxon>Actinomycetes</taxon>
        <taxon>Micrococcales</taxon>
        <taxon>Bogoriellaceae</taxon>
        <taxon>Georgenia</taxon>
    </lineage>
</organism>
<dbReference type="Proteomes" id="UP001597277">
    <property type="component" value="Unassembled WGS sequence"/>
</dbReference>
<reference evidence="10" key="1">
    <citation type="journal article" date="2019" name="Int. J. Syst. Evol. Microbiol.">
        <title>The Global Catalogue of Microorganisms (GCM) 10K type strain sequencing project: providing services to taxonomists for standard genome sequencing and annotation.</title>
        <authorList>
            <consortium name="The Broad Institute Genomics Platform"/>
            <consortium name="The Broad Institute Genome Sequencing Center for Infectious Disease"/>
            <person name="Wu L."/>
            <person name="Ma J."/>
        </authorList>
    </citation>
    <scope>NUCLEOTIDE SEQUENCE [LARGE SCALE GENOMIC DNA]</scope>
    <source>
        <strain evidence="10">JCM 17130</strain>
    </source>
</reference>
<feature type="transmembrane region" description="Helical" evidence="7">
    <location>
        <begin position="310"/>
        <end position="332"/>
    </location>
</feature>
<comment type="subcellular location">
    <subcellularLocation>
        <location evidence="1">Cell membrane</location>
        <topology evidence="1">Multi-pass membrane protein</topology>
    </subcellularLocation>
</comment>
<name>A0ABW4L7I0_9MICO</name>
<keyword evidence="4 7" id="KW-0812">Transmembrane</keyword>
<keyword evidence="3" id="KW-0813">Transport</keyword>
<dbReference type="InterPro" id="IPR011701">
    <property type="entry name" value="MFS"/>
</dbReference>
<feature type="domain" description="Major facilitator superfamily (MFS) profile" evidence="8">
    <location>
        <begin position="20"/>
        <end position="397"/>
    </location>
</feature>